<accession>A0A3M2W3A6</accession>
<dbReference type="Proteomes" id="UP000282378">
    <property type="component" value="Unassembled WGS sequence"/>
</dbReference>
<name>A0A3M2W3A6_PSEYM</name>
<evidence type="ECO:0008006" key="3">
    <source>
        <dbReference type="Google" id="ProtNLM"/>
    </source>
</evidence>
<sequence>MDANATHIALTLEGISVDFQVLSFLGSEALNQPFCFDIELVSARPDLK</sequence>
<feature type="non-terminal residue" evidence="1">
    <location>
        <position position="48"/>
    </location>
</feature>
<evidence type="ECO:0000313" key="1">
    <source>
        <dbReference type="EMBL" id="RML45916.1"/>
    </source>
</evidence>
<organism evidence="1 2">
    <name type="scientific">Pseudomonas syringae pv. maculicola</name>
    <dbReference type="NCBI Taxonomy" id="59511"/>
    <lineage>
        <taxon>Bacteria</taxon>
        <taxon>Pseudomonadati</taxon>
        <taxon>Pseudomonadota</taxon>
        <taxon>Gammaproteobacteria</taxon>
        <taxon>Pseudomonadales</taxon>
        <taxon>Pseudomonadaceae</taxon>
        <taxon>Pseudomonas</taxon>
    </lineage>
</organism>
<dbReference type="SUPFAM" id="SSF69279">
    <property type="entry name" value="Phage tail proteins"/>
    <property type="match status" value="1"/>
</dbReference>
<dbReference type="AlphaFoldDB" id="A0A3M2W3A6"/>
<evidence type="ECO:0000313" key="2">
    <source>
        <dbReference type="Proteomes" id="UP000282378"/>
    </source>
</evidence>
<dbReference type="Gene3D" id="2.30.110.50">
    <property type="match status" value="1"/>
</dbReference>
<protein>
    <recommendedName>
        <fullName evidence="3">Rhs element Vgr protein</fullName>
    </recommendedName>
</protein>
<proteinExistence type="predicted"/>
<dbReference type="EMBL" id="RBNL01003716">
    <property type="protein sequence ID" value="RML45916.1"/>
    <property type="molecule type" value="Genomic_DNA"/>
</dbReference>
<comment type="caution">
    <text evidence="1">The sequence shown here is derived from an EMBL/GenBank/DDBJ whole genome shotgun (WGS) entry which is preliminary data.</text>
</comment>
<reference evidence="1 2" key="1">
    <citation type="submission" date="2018-08" db="EMBL/GenBank/DDBJ databases">
        <title>Recombination of ecologically and evolutionarily significant loci maintains genetic cohesion in the Pseudomonas syringae species complex.</title>
        <authorList>
            <person name="Dillon M."/>
            <person name="Thakur S."/>
            <person name="Almeida R.N.D."/>
            <person name="Weir B.S."/>
            <person name="Guttman D.S."/>
        </authorList>
    </citation>
    <scope>NUCLEOTIDE SEQUENCE [LARGE SCALE GENOMIC DNA]</scope>
    <source>
        <strain evidence="1 2">88_10</strain>
    </source>
</reference>
<gene>
    <name evidence="1" type="ORF">APX70_04464</name>
</gene>